<evidence type="ECO:0000256" key="1">
    <source>
        <dbReference type="ARBA" id="ARBA00018672"/>
    </source>
</evidence>
<evidence type="ECO:0000256" key="2">
    <source>
        <dbReference type="ARBA" id="ARBA00024867"/>
    </source>
</evidence>
<dbReference type="EMBL" id="DWYY01000002">
    <property type="protein sequence ID" value="HJA91521.1"/>
    <property type="molecule type" value="Genomic_DNA"/>
</dbReference>
<keyword evidence="3" id="KW-0597">Phosphoprotein</keyword>
<comment type="caution">
    <text evidence="5">The sequence shown here is derived from an EMBL/GenBank/DDBJ whole genome shotgun (WGS) entry which is preliminary data.</text>
</comment>
<accession>A0A9D2I1I0</accession>
<dbReference type="AlphaFoldDB" id="A0A9D2I1I0"/>
<dbReference type="SUPFAM" id="SSF52172">
    <property type="entry name" value="CheY-like"/>
    <property type="match status" value="1"/>
</dbReference>
<name>A0A9D2I1I0_9FIRM</name>
<dbReference type="Proteomes" id="UP000886858">
    <property type="component" value="Unassembled WGS sequence"/>
</dbReference>
<evidence type="ECO:0000256" key="3">
    <source>
        <dbReference type="PROSITE-ProRule" id="PRU00169"/>
    </source>
</evidence>
<protein>
    <recommendedName>
        <fullName evidence="1">Stage 0 sporulation protein A homolog</fullName>
    </recommendedName>
</protein>
<evidence type="ECO:0000259" key="4">
    <source>
        <dbReference type="PROSITE" id="PS50110"/>
    </source>
</evidence>
<organism evidence="5 6">
    <name type="scientific">Candidatus Eisenbergiella merdipullorum</name>
    <dbReference type="NCBI Taxonomy" id="2838553"/>
    <lineage>
        <taxon>Bacteria</taxon>
        <taxon>Bacillati</taxon>
        <taxon>Bacillota</taxon>
        <taxon>Clostridia</taxon>
        <taxon>Lachnospirales</taxon>
        <taxon>Lachnospiraceae</taxon>
        <taxon>Eisenbergiella</taxon>
    </lineage>
</organism>
<dbReference type="InterPro" id="IPR001789">
    <property type="entry name" value="Sig_transdc_resp-reg_receiver"/>
</dbReference>
<dbReference type="Pfam" id="PF00072">
    <property type="entry name" value="Response_reg"/>
    <property type="match status" value="1"/>
</dbReference>
<feature type="domain" description="Response regulatory" evidence="4">
    <location>
        <begin position="3"/>
        <end position="108"/>
    </location>
</feature>
<dbReference type="Gene3D" id="3.40.50.2300">
    <property type="match status" value="1"/>
</dbReference>
<feature type="modified residue" description="4-aspartylphosphate" evidence="3">
    <location>
        <position position="55"/>
    </location>
</feature>
<gene>
    <name evidence="5" type="ORF">H9717_00095</name>
</gene>
<reference evidence="5" key="1">
    <citation type="journal article" date="2021" name="PeerJ">
        <title>Extensive microbial diversity within the chicken gut microbiome revealed by metagenomics and culture.</title>
        <authorList>
            <person name="Gilroy R."/>
            <person name="Ravi A."/>
            <person name="Getino M."/>
            <person name="Pursley I."/>
            <person name="Horton D.L."/>
            <person name="Alikhan N.F."/>
            <person name="Baker D."/>
            <person name="Gharbi K."/>
            <person name="Hall N."/>
            <person name="Watson M."/>
            <person name="Adriaenssens E.M."/>
            <person name="Foster-Nyarko E."/>
            <person name="Jarju S."/>
            <person name="Secka A."/>
            <person name="Antonio M."/>
            <person name="Oren A."/>
            <person name="Chaudhuri R.R."/>
            <person name="La Ragione R."/>
            <person name="Hildebrand F."/>
            <person name="Pallen M.J."/>
        </authorList>
    </citation>
    <scope>NUCLEOTIDE SEQUENCE</scope>
    <source>
        <strain evidence="5">CHK179-7159</strain>
    </source>
</reference>
<dbReference type="GO" id="GO:0000160">
    <property type="term" value="P:phosphorelay signal transduction system"/>
    <property type="evidence" value="ECO:0007669"/>
    <property type="project" value="InterPro"/>
</dbReference>
<evidence type="ECO:0000313" key="6">
    <source>
        <dbReference type="Proteomes" id="UP000886858"/>
    </source>
</evidence>
<evidence type="ECO:0000313" key="5">
    <source>
        <dbReference type="EMBL" id="HJA91521.1"/>
    </source>
</evidence>
<proteinExistence type="predicted"/>
<reference evidence="5" key="2">
    <citation type="submission" date="2021-04" db="EMBL/GenBank/DDBJ databases">
        <authorList>
            <person name="Gilroy R."/>
        </authorList>
    </citation>
    <scope>NUCLEOTIDE SEQUENCE</scope>
    <source>
        <strain evidence="5">CHK179-7159</strain>
    </source>
</reference>
<sequence>MYRLIIIDDDAGTSNNLGNYFPWEEHGFQVMEKFYDGYTACEYLKKHTVDLIISDIKMPVMDGIELAKWLYEQGSKPLHGGDPVCLPGRCAAWQHFCERISVALLSAA</sequence>
<comment type="function">
    <text evidence="2">May play the central regulatory role in sporulation. It may be an element of the effector pathway responsible for the activation of sporulation genes in response to nutritional stress. Spo0A may act in concert with spo0H (a sigma factor) to control the expression of some genes that are critical to the sporulation process.</text>
</comment>
<dbReference type="InterPro" id="IPR011006">
    <property type="entry name" value="CheY-like_superfamily"/>
</dbReference>
<dbReference type="PROSITE" id="PS50110">
    <property type="entry name" value="RESPONSE_REGULATORY"/>
    <property type="match status" value="1"/>
</dbReference>